<dbReference type="EMBL" id="JAMKFB020000005">
    <property type="protein sequence ID" value="KAL0194472.1"/>
    <property type="molecule type" value="Genomic_DNA"/>
</dbReference>
<feature type="compositionally biased region" description="Basic and acidic residues" evidence="1">
    <location>
        <begin position="18"/>
        <end position="36"/>
    </location>
</feature>
<proteinExistence type="predicted"/>
<dbReference type="AlphaFoldDB" id="A0ABD0R977"/>
<keyword evidence="3" id="KW-1185">Reference proteome</keyword>
<sequence>YRAGLVGRDASVGHRQRSAHELGAHHGSDVHGGREEPGHMAQHVAAALQSLHRHRRRHT</sequence>
<feature type="region of interest" description="Disordered" evidence="1">
    <location>
        <begin position="1"/>
        <end position="36"/>
    </location>
</feature>
<dbReference type="Proteomes" id="UP001529510">
    <property type="component" value="Unassembled WGS sequence"/>
</dbReference>
<comment type="caution">
    <text evidence="2">The sequence shown here is derived from an EMBL/GenBank/DDBJ whole genome shotgun (WGS) entry which is preliminary data.</text>
</comment>
<evidence type="ECO:0000313" key="2">
    <source>
        <dbReference type="EMBL" id="KAL0194472.1"/>
    </source>
</evidence>
<feature type="non-terminal residue" evidence="2">
    <location>
        <position position="59"/>
    </location>
</feature>
<name>A0ABD0R977_CIRMR</name>
<accession>A0ABD0R977</accession>
<protein>
    <submittedName>
        <fullName evidence="2">Uncharacterized protein</fullName>
    </submittedName>
</protein>
<evidence type="ECO:0000313" key="3">
    <source>
        <dbReference type="Proteomes" id="UP001529510"/>
    </source>
</evidence>
<evidence type="ECO:0000256" key="1">
    <source>
        <dbReference type="SAM" id="MobiDB-lite"/>
    </source>
</evidence>
<reference evidence="2 3" key="1">
    <citation type="submission" date="2024-05" db="EMBL/GenBank/DDBJ databases">
        <title>Genome sequencing and assembly of Indian major carp, Cirrhinus mrigala (Hamilton, 1822).</title>
        <authorList>
            <person name="Mohindra V."/>
            <person name="Chowdhury L.M."/>
            <person name="Lal K."/>
            <person name="Jena J.K."/>
        </authorList>
    </citation>
    <scope>NUCLEOTIDE SEQUENCE [LARGE SCALE GENOMIC DNA]</scope>
    <source>
        <strain evidence="2">CM1030</strain>
        <tissue evidence="2">Blood</tissue>
    </source>
</reference>
<organism evidence="2 3">
    <name type="scientific">Cirrhinus mrigala</name>
    <name type="common">Mrigala</name>
    <dbReference type="NCBI Taxonomy" id="683832"/>
    <lineage>
        <taxon>Eukaryota</taxon>
        <taxon>Metazoa</taxon>
        <taxon>Chordata</taxon>
        <taxon>Craniata</taxon>
        <taxon>Vertebrata</taxon>
        <taxon>Euteleostomi</taxon>
        <taxon>Actinopterygii</taxon>
        <taxon>Neopterygii</taxon>
        <taxon>Teleostei</taxon>
        <taxon>Ostariophysi</taxon>
        <taxon>Cypriniformes</taxon>
        <taxon>Cyprinidae</taxon>
        <taxon>Labeoninae</taxon>
        <taxon>Labeonini</taxon>
        <taxon>Cirrhinus</taxon>
    </lineage>
</organism>
<gene>
    <name evidence="2" type="ORF">M9458_012768</name>
</gene>
<feature type="non-terminal residue" evidence="2">
    <location>
        <position position="1"/>
    </location>
</feature>